<dbReference type="Gene3D" id="3.40.50.300">
    <property type="entry name" value="P-loop containing nucleotide triphosphate hydrolases"/>
    <property type="match status" value="1"/>
</dbReference>
<name>A0A9P6MFA9_9FUNG</name>
<protein>
    <recommendedName>
        <fullName evidence="1">Arm-like repeat domain-containing protein</fullName>
    </recommendedName>
</protein>
<evidence type="ECO:0000313" key="2">
    <source>
        <dbReference type="EMBL" id="KAF9996025.1"/>
    </source>
</evidence>
<dbReference type="Proteomes" id="UP000703661">
    <property type="component" value="Unassembled WGS sequence"/>
</dbReference>
<dbReference type="PROSITE" id="PS00675">
    <property type="entry name" value="SIGMA54_INTERACT_1"/>
    <property type="match status" value="1"/>
</dbReference>
<reference evidence="2" key="1">
    <citation type="journal article" date="2020" name="Fungal Divers.">
        <title>Resolving the Mortierellaceae phylogeny through synthesis of multi-gene phylogenetics and phylogenomics.</title>
        <authorList>
            <person name="Vandepol N."/>
            <person name="Liber J."/>
            <person name="Desiro A."/>
            <person name="Na H."/>
            <person name="Kennedy M."/>
            <person name="Barry K."/>
            <person name="Grigoriev I.V."/>
            <person name="Miller A.N."/>
            <person name="O'Donnell K."/>
            <person name="Stajich J.E."/>
            <person name="Bonito G."/>
        </authorList>
    </citation>
    <scope>NUCLEOTIDE SEQUENCE</scope>
    <source>
        <strain evidence="2">NRRL 2769</strain>
    </source>
</reference>
<evidence type="ECO:0000313" key="3">
    <source>
        <dbReference type="Proteomes" id="UP000703661"/>
    </source>
</evidence>
<dbReference type="AlphaFoldDB" id="A0A9P6MFA9"/>
<comment type="caution">
    <text evidence="2">The sequence shown here is derived from an EMBL/GenBank/DDBJ whole genome shotgun (WGS) entry which is preliminary data.</text>
</comment>
<dbReference type="InterPro" id="IPR027417">
    <property type="entry name" value="P-loop_NTPase"/>
</dbReference>
<dbReference type="EMBL" id="JAAAID010003752">
    <property type="protein sequence ID" value="KAF9996025.1"/>
    <property type="molecule type" value="Genomic_DNA"/>
</dbReference>
<dbReference type="Pfam" id="PF23948">
    <property type="entry name" value="ARM_5"/>
    <property type="match status" value="1"/>
</dbReference>
<evidence type="ECO:0000259" key="1">
    <source>
        <dbReference type="Pfam" id="PF23948"/>
    </source>
</evidence>
<gene>
    <name evidence="2" type="ORF">BGZ80_007366</name>
</gene>
<dbReference type="InterPro" id="IPR025662">
    <property type="entry name" value="Sigma_54_int_dom_ATP-bd_1"/>
</dbReference>
<feature type="non-terminal residue" evidence="2">
    <location>
        <position position="544"/>
    </location>
</feature>
<dbReference type="InterPro" id="IPR056251">
    <property type="entry name" value="Arm_rpt_dom"/>
</dbReference>
<keyword evidence="3" id="KW-1185">Reference proteome</keyword>
<sequence>MRRTGKVTQGISGVVSAVKALDLMGFIEGLQNVQQGLVGAEKTIGLVSDACTNAMGLVEDGQELLKSLKECFSFKRRGLWYPALRGLDRLIQEGRLVEFEELVRKAPCQNDPIFRWGVCQRLGEIATNTIWDLNTRKCAVGFLRQLYKDDASKDQQLVTKQWILYILNKLAESSKDIIEGSVQELLHEAQTHSSFSKGVLYHGCESDNPVLHLIMITPTPMESPLLNCVQNKPDVETPLRQLKLERLKGQGGDVYISPRAKVTQRATDDFDLTSKVQEFLTSDRKVFLVLGDSGAGKSTFNRALEISLWDNYKVNGRIPLFIYLPAIEKPERDLITERLRRANFTESQILELKVYHEFILICDGYDESQQTRNLYMSNQLNQPGQWRAQMVISCRTEFIGVDYKDIFQPTDRNNGRGTGQFQEAIISPFTKEQIRDYIGQYVSLQRSQWSLEDYLQALEQIPNLQDLVKNPFLLKISLEALPQLLEANTEFSSTHITRVQLYDEFVAQWIDRGKIRLGEMELNPYDRNTFKQMMESGFQEHGIT</sequence>
<feature type="domain" description="Arm-like repeat" evidence="1">
    <location>
        <begin position="1"/>
        <end position="173"/>
    </location>
</feature>
<organism evidence="2 3">
    <name type="scientific">Entomortierella chlamydospora</name>
    <dbReference type="NCBI Taxonomy" id="101097"/>
    <lineage>
        <taxon>Eukaryota</taxon>
        <taxon>Fungi</taxon>
        <taxon>Fungi incertae sedis</taxon>
        <taxon>Mucoromycota</taxon>
        <taxon>Mortierellomycotina</taxon>
        <taxon>Mortierellomycetes</taxon>
        <taxon>Mortierellales</taxon>
        <taxon>Mortierellaceae</taxon>
        <taxon>Entomortierella</taxon>
    </lineage>
</organism>
<proteinExistence type="predicted"/>
<accession>A0A9P6MFA9</accession>